<dbReference type="PANTHER" id="PTHR21666:SF289">
    <property type="entry name" value="L-ALA--D-GLU ENDOPEPTIDASE"/>
    <property type="match status" value="1"/>
</dbReference>
<dbReference type="Pfam" id="PF01551">
    <property type="entry name" value="Peptidase_M23"/>
    <property type="match status" value="1"/>
</dbReference>
<keyword evidence="1 2" id="KW-0732">Signal</keyword>
<dbReference type="InterPro" id="IPR011055">
    <property type="entry name" value="Dup_hybrid_motif"/>
</dbReference>
<keyword evidence="5" id="KW-1185">Reference proteome</keyword>
<evidence type="ECO:0000313" key="4">
    <source>
        <dbReference type="EMBL" id="SCM66768.1"/>
    </source>
</evidence>
<evidence type="ECO:0000259" key="3">
    <source>
        <dbReference type="Pfam" id="PF01551"/>
    </source>
</evidence>
<feature type="domain" description="M23ase beta-sheet core" evidence="3">
    <location>
        <begin position="61"/>
        <end position="179"/>
    </location>
</feature>
<feature type="chain" id="PRO_5009906660" evidence="2">
    <location>
        <begin position="19"/>
        <end position="318"/>
    </location>
</feature>
<evidence type="ECO:0000313" key="5">
    <source>
        <dbReference type="Proteomes" id="UP000184085"/>
    </source>
</evidence>
<dbReference type="Gene3D" id="2.70.70.10">
    <property type="entry name" value="Glucose Permease (Domain IIA)"/>
    <property type="match status" value="1"/>
</dbReference>
<proteinExistence type="predicted"/>
<dbReference type="Proteomes" id="UP000184085">
    <property type="component" value="Unassembled WGS sequence"/>
</dbReference>
<reference evidence="5" key="1">
    <citation type="submission" date="2016-09" db="EMBL/GenBank/DDBJ databases">
        <authorList>
            <person name="Wibberg D."/>
        </authorList>
    </citation>
    <scope>NUCLEOTIDE SEQUENCE [LARGE SCALE GENOMIC DNA]</scope>
</reference>
<dbReference type="GO" id="GO:0004222">
    <property type="term" value="F:metalloendopeptidase activity"/>
    <property type="evidence" value="ECO:0007669"/>
    <property type="project" value="TreeGrafter"/>
</dbReference>
<accession>A0A1M4MY95</accession>
<dbReference type="EMBL" id="FMJB01000040">
    <property type="protein sequence ID" value="SCM66768.1"/>
    <property type="molecule type" value="Genomic_DNA"/>
</dbReference>
<evidence type="ECO:0000256" key="1">
    <source>
        <dbReference type="ARBA" id="ARBA00022729"/>
    </source>
</evidence>
<organism evidence="4 5">
    <name type="scientific">Donghicola eburneus</name>
    <dbReference type="NCBI Taxonomy" id="393278"/>
    <lineage>
        <taxon>Bacteria</taxon>
        <taxon>Pseudomonadati</taxon>
        <taxon>Pseudomonadota</taxon>
        <taxon>Alphaproteobacteria</taxon>
        <taxon>Rhodobacterales</taxon>
        <taxon>Roseobacteraceae</taxon>
        <taxon>Donghicola</taxon>
    </lineage>
</organism>
<feature type="signal peptide" evidence="2">
    <location>
        <begin position="1"/>
        <end position="18"/>
    </location>
</feature>
<dbReference type="InterPro" id="IPR050570">
    <property type="entry name" value="Cell_wall_metabolism_enzyme"/>
</dbReference>
<gene>
    <name evidence="4" type="ORF">KARMA_0950</name>
</gene>
<dbReference type="CDD" id="cd12797">
    <property type="entry name" value="M23_peptidase"/>
    <property type="match status" value="1"/>
</dbReference>
<dbReference type="AlphaFoldDB" id="A0A1M4MY95"/>
<protein>
    <submittedName>
        <fullName evidence="4">Peptidase M24</fullName>
    </submittedName>
</protein>
<dbReference type="InterPro" id="IPR016047">
    <property type="entry name" value="M23ase_b-sheet_dom"/>
</dbReference>
<dbReference type="PANTHER" id="PTHR21666">
    <property type="entry name" value="PEPTIDASE-RELATED"/>
    <property type="match status" value="1"/>
</dbReference>
<dbReference type="SUPFAM" id="SSF51261">
    <property type="entry name" value="Duplicated hybrid motif"/>
    <property type="match status" value="1"/>
</dbReference>
<name>A0A1M4MY95_9RHOB</name>
<dbReference type="RefSeq" id="WP_072704806.1">
    <property type="nucleotide sequence ID" value="NZ_FMJB01000040.1"/>
</dbReference>
<sequence length="318" mass="34084">MKHLIALAITAGASPLLAQDISLQLPIDCTLGKTCFIQQFTDRDPGPEAKDFTCGTLSYDGHKGTDFALATHEDRLNGVDVLAAADGRVRGVRDGMPDLGLDNTSSDEIEGRDCGNGVVIDHGNGWETQYCHMAQGSVRVLDGDTVTAGTPLGQVGFSGRTQFPHLHLSVRHNGAVVDPFAPNTDSCADSELSLWAKDIAYQPSAILDLGLSDAVPEYDAIKQGLPEADIARNEPLVLWGYAYGAQSGDVMSFLITGPHGEIFRHDVTVDRQQAQYFRAGGLKAPKGGWPTGRYTGLVSVSREGRLVDRRVTQAEIHG</sequence>
<evidence type="ECO:0000256" key="2">
    <source>
        <dbReference type="SAM" id="SignalP"/>
    </source>
</evidence>